<evidence type="ECO:0000313" key="1">
    <source>
        <dbReference type="EMBL" id="MFD2830232.1"/>
    </source>
</evidence>
<reference evidence="2" key="1">
    <citation type="journal article" date="2019" name="Int. J. Syst. Evol. Microbiol.">
        <title>The Global Catalogue of Microorganisms (GCM) 10K type strain sequencing project: providing services to taxonomists for standard genome sequencing and annotation.</title>
        <authorList>
            <consortium name="The Broad Institute Genomics Platform"/>
            <consortium name="The Broad Institute Genome Sequencing Center for Infectious Disease"/>
            <person name="Wu L."/>
            <person name="Ma J."/>
        </authorList>
    </citation>
    <scope>NUCLEOTIDE SEQUENCE [LARGE SCALE GENOMIC DNA]</scope>
    <source>
        <strain evidence="2">KCTC 33575</strain>
    </source>
</reference>
<dbReference type="SUPFAM" id="SSF81301">
    <property type="entry name" value="Nucleotidyltransferase"/>
    <property type="match status" value="1"/>
</dbReference>
<sequence>MRSKLVLNFLKFPCNIRFRLHKIGYETMSHKRLVNKDYSKIIKLVEFISSEHILFTKKFFQSQNNTPSLKNKQIRHFLHGSMEDNNVEIKIDFLSYILEYIDEISEYYTFELLMKLLEQNISIEHIREKNKDSIVSKIFHYRFGKDEVGRLATNKCLNDLLGFRIYIDEITDYEILKDDLMRIIGTKDSNNNRLKYYNACKNEYNAVHIYFDGINNSYFPWELQIWGENHIQTNLDSHKEHKLGYLEWKNFATDDIIEIVER</sequence>
<dbReference type="Proteomes" id="UP001597519">
    <property type="component" value="Unassembled WGS sequence"/>
</dbReference>
<proteinExistence type="predicted"/>
<dbReference type="RefSeq" id="WP_377772962.1">
    <property type="nucleotide sequence ID" value="NZ_JBHUOQ010000001.1"/>
</dbReference>
<keyword evidence="2" id="KW-1185">Reference proteome</keyword>
<dbReference type="EMBL" id="JBHUOQ010000001">
    <property type="protein sequence ID" value="MFD2830232.1"/>
    <property type="molecule type" value="Genomic_DNA"/>
</dbReference>
<dbReference type="Gene3D" id="3.30.460.10">
    <property type="entry name" value="Beta Polymerase, domain 2"/>
    <property type="match status" value="1"/>
</dbReference>
<evidence type="ECO:0000313" key="2">
    <source>
        <dbReference type="Proteomes" id="UP001597519"/>
    </source>
</evidence>
<comment type="caution">
    <text evidence="1">The sequence shown here is derived from an EMBL/GenBank/DDBJ whole genome shotgun (WGS) entry which is preliminary data.</text>
</comment>
<name>A0ABW5WUQ9_9STAP</name>
<accession>A0ABW5WUQ9</accession>
<organism evidence="1 2">
    <name type="scientific">Corticicoccus populi</name>
    <dbReference type="NCBI Taxonomy" id="1812821"/>
    <lineage>
        <taxon>Bacteria</taxon>
        <taxon>Bacillati</taxon>
        <taxon>Bacillota</taxon>
        <taxon>Bacilli</taxon>
        <taxon>Bacillales</taxon>
        <taxon>Staphylococcaceae</taxon>
        <taxon>Corticicoccus</taxon>
    </lineage>
</organism>
<dbReference type="InterPro" id="IPR043519">
    <property type="entry name" value="NT_sf"/>
</dbReference>
<evidence type="ECO:0008006" key="3">
    <source>
        <dbReference type="Google" id="ProtNLM"/>
    </source>
</evidence>
<protein>
    <recommendedName>
        <fullName evidence="3">RelA/SpoT domain-containing protein</fullName>
    </recommendedName>
</protein>
<gene>
    <name evidence="1" type="ORF">ACFSX4_07080</name>
</gene>